<name>A0A387HH10_9ACTN</name>
<evidence type="ECO:0000313" key="3">
    <source>
        <dbReference type="Proteomes" id="UP000271554"/>
    </source>
</evidence>
<dbReference type="PROSITE" id="PS51318">
    <property type="entry name" value="TAT"/>
    <property type="match status" value="1"/>
</dbReference>
<evidence type="ECO:0000256" key="1">
    <source>
        <dbReference type="SAM" id="MobiDB-lite"/>
    </source>
</evidence>
<feature type="region of interest" description="Disordered" evidence="1">
    <location>
        <begin position="82"/>
        <end position="132"/>
    </location>
</feature>
<reference evidence="2 3" key="1">
    <citation type="submission" date="2018-10" db="EMBL/GenBank/DDBJ databases">
        <title>Relationship between Morphology and Antimicrobial Activity in Streptomyces.</title>
        <authorList>
            <person name="Kang H.J."/>
            <person name="Kim S.B."/>
        </authorList>
    </citation>
    <scope>NUCLEOTIDE SEQUENCE [LARGE SCALE GENOMIC DNA]</scope>
    <source>
        <strain evidence="2 3">BH38</strain>
    </source>
</reference>
<evidence type="ECO:0008006" key="4">
    <source>
        <dbReference type="Google" id="ProtNLM"/>
    </source>
</evidence>
<evidence type="ECO:0000313" key="2">
    <source>
        <dbReference type="EMBL" id="AYG80082.1"/>
    </source>
</evidence>
<dbReference type="AlphaFoldDB" id="A0A387HH10"/>
<protein>
    <recommendedName>
        <fullName evidence="4">Lipoprotein</fullName>
    </recommendedName>
</protein>
<dbReference type="InterPro" id="IPR006311">
    <property type="entry name" value="TAT_signal"/>
</dbReference>
<proteinExistence type="predicted"/>
<dbReference type="PROSITE" id="PS51257">
    <property type="entry name" value="PROKAR_LIPOPROTEIN"/>
    <property type="match status" value="1"/>
</dbReference>
<dbReference type="KEGG" id="shun:DWB77_02206"/>
<gene>
    <name evidence="2" type="ORF">DWB77_02206</name>
</gene>
<feature type="compositionally biased region" description="Low complexity" evidence="1">
    <location>
        <begin position="112"/>
        <end position="128"/>
    </location>
</feature>
<organism evidence="2 3">
    <name type="scientific">Streptomyces hundungensis</name>
    <dbReference type="NCBI Taxonomy" id="1077946"/>
    <lineage>
        <taxon>Bacteria</taxon>
        <taxon>Bacillati</taxon>
        <taxon>Actinomycetota</taxon>
        <taxon>Actinomycetes</taxon>
        <taxon>Kitasatosporales</taxon>
        <taxon>Streptomycetaceae</taxon>
        <taxon>Streptomyces</taxon>
    </lineage>
</organism>
<sequence length="181" mass="17798">MRHPGTTRRRVLAVTGAAAAGVLAGCSDAGSDSAARGSAPGAREAAARTEAALRARTSAASRALVAQYDAVLAMHPTLRDRLAPLREQAAQHGTALAPPTPAPGAPGPSSPAPSVAPSSPSAISPVPADADEALKQLARAERRTSDAQLTALATAPPELARLLASVAASGAGHAYLLGGGA</sequence>
<accession>A0A387HH10</accession>
<feature type="compositionally biased region" description="Pro residues" evidence="1">
    <location>
        <begin position="98"/>
        <end position="111"/>
    </location>
</feature>
<keyword evidence="3" id="KW-1185">Reference proteome</keyword>
<dbReference type="Proteomes" id="UP000271554">
    <property type="component" value="Chromosome"/>
</dbReference>
<dbReference type="EMBL" id="CP032698">
    <property type="protein sequence ID" value="AYG80082.1"/>
    <property type="molecule type" value="Genomic_DNA"/>
</dbReference>